<accession>A0ACA9MWP6</accession>
<reference evidence="1" key="1">
    <citation type="submission" date="2021-06" db="EMBL/GenBank/DDBJ databases">
        <authorList>
            <person name="Kallberg Y."/>
            <person name="Tangrot J."/>
            <person name="Rosling A."/>
        </authorList>
    </citation>
    <scope>NUCLEOTIDE SEQUENCE</scope>
    <source>
        <strain evidence="1">MA461A</strain>
    </source>
</reference>
<proteinExistence type="predicted"/>
<gene>
    <name evidence="1" type="ORF">RPERSI_LOCUS6629</name>
</gene>
<organism evidence="1 2">
    <name type="scientific">Racocetra persica</name>
    <dbReference type="NCBI Taxonomy" id="160502"/>
    <lineage>
        <taxon>Eukaryota</taxon>
        <taxon>Fungi</taxon>
        <taxon>Fungi incertae sedis</taxon>
        <taxon>Mucoromycota</taxon>
        <taxon>Glomeromycotina</taxon>
        <taxon>Glomeromycetes</taxon>
        <taxon>Diversisporales</taxon>
        <taxon>Gigasporaceae</taxon>
        <taxon>Racocetra</taxon>
    </lineage>
</organism>
<sequence>QLPEAQVIQVSTAKAIEVCTALATEISIAHAIEVPTAHAIEVSMAHAIKVSTAQATEVSMAQATKAFTIHAIEVFTASPQTQNTNKARISRLSKLKSYTRTHPYSSVMAPFKPPCLPGSLLLTSYRKHRKPLSAVNNIIIQLPPGASSQSYDLNINLKIN</sequence>
<feature type="non-terminal residue" evidence="1">
    <location>
        <position position="1"/>
    </location>
</feature>
<comment type="caution">
    <text evidence="1">The sequence shown here is derived from an EMBL/GenBank/DDBJ whole genome shotgun (WGS) entry which is preliminary data.</text>
</comment>
<name>A0ACA9MWP6_9GLOM</name>
<dbReference type="EMBL" id="CAJVQC010010623">
    <property type="protein sequence ID" value="CAG8618846.1"/>
    <property type="molecule type" value="Genomic_DNA"/>
</dbReference>
<evidence type="ECO:0000313" key="1">
    <source>
        <dbReference type="EMBL" id="CAG8618846.1"/>
    </source>
</evidence>
<keyword evidence="2" id="KW-1185">Reference proteome</keyword>
<protein>
    <submittedName>
        <fullName evidence="1">20721_t:CDS:1</fullName>
    </submittedName>
</protein>
<dbReference type="Proteomes" id="UP000789920">
    <property type="component" value="Unassembled WGS sequence"/>
</dbReference>
<evidence type="ECO:0000313" key="2">
    <source>
        <dbReference type="Proteomes" id="UP000789920"/>
    </source>
</evidence>